<dbReference type="PANTHER" id="PTHR12582:SF47">
    <property type="entry name" value="NETRIN RECEPTOR UNC-5"/>
    <property type="match status" value="1"/>
</dbReference>
<gene>
    <name evidence="3" type="ORF">HOLleu_17295</name>
</gene>
<dbReference type="InterPro" id="IPR011029">
    <property type="entry name" value="DEATH-like_dom_sf"/>
</dbReference>
<comment type="similarity">
    <text evidence="1">Belongs to the unc-5 family.</text>
</comment>
<dbReference type="OrthoDB" id="5980134at2759"/>
<dbReference type="CDD" id="cd01670">
    <property type="entry name" value="Death"/>
    <property type="match status" value="1"/>
</dbReference>
<feature type="domain" description="Death" evidence="2">
    <location>
        <begin position="666"/>
        <end position="736"/>
    </location>
</feature>
<dbReference type="InterPro" id="IPR037936">
    <property type="entry name" value="UNC5A-D"/>
</dbReference>
<dbReference type="SMART" id="SM00005">
    <property type="entry name" value="DEATH"/>
    <property type="match status" value="1"/>
</dbReference>
<dbReference type="Gene3D" id="2.60.220.30">
    <property type="match status" value="2"/>
</dbReference>
<protein>
    <recommendedName>
        <fullName evidence="1">Netrin receptor UNC5</fullName>
    </recommendedName>
</protein>
<evidence type="ECO:0000259" key="2">
    <source>
        <dbReference type="PROSITE" id="PS50017"/>
    </source>
</evidence>
<organism evidence="3 4">
    <name type="scientific">Holothuria leucospilota</name>
    <name type="common">Black long sea cucumber</name>
    <name type="synonym">Mertensiothuria leucospilota</name>
    <dbReference type="NCBI Taxonomy" id="206669"/>
    <lineage>
        <taxon>Eukaryota</taxon>
        <taxon>Metazoa</taxon>
        <taxon>Echinodermata</taxon>
        <taxon>Eleutherozoa</taxon>
        <taxon>Echinozoa</taxon>
        <taxon>Holothuroidea</taxon>
        <taxon>Aspidochirotacea</taxon>
        <taxon>Aspidochirotida</taxon>
        <taxon>Holothuriidae</taxon>
        <taxon>Holothuria</taxon>
    </lineage>
</organism>
<dbReference type="Proteomes" id="UP001152320">
    <property type="component" value="Chromosome 7"/>
</dbReference>
<keyword evidence="1" id="KW-0393">Immunoglobulin domain</keyword>
<dbReference type="Gene3D" id="1.10.533.10">
    <property type="entry name" value="Death Domain, Fas"/>
    <property type="match status" value="1"/>
</dbReference>
<dbReference type="InterPro" id="IPR000488">
    <property type="entry name" value="Death_dom"/>
</dbReference>
<name>A0A9Q1C6H5_HOLLE</name>
<comment type="function">
    <text evidence="1">Receptor for netrin required for axon guidance. Mediates axon repulsion of neuronal growth cones in the developing nervous system upon ligand binding.</text>
</comment>
<dbReference type="InterPro" id="IPR000906">
    <property type="entry name" value="ZU5_dom"/>
</dbReference>
<dbReference type="SUPFAM" id="SSF47986">
    <property type="entry name" value="DEATH domain"/>
    <property type="match status" value="1"/>
</dbReference>
<reference evidence="3" key="1">
    <citation type="submission" date="2021-10" db="EMBL/GenBank/DDBJ databases">
        <title>Tropical sea cucumber genome reveals ecological adaptation and Cuvierian tubules defense mechanism.</title>
        <authorList>
            <person name="Chen T."/>
        </authorList>
    </citation>
    <scope>NUCLEOTIDE SEQUENCE</scope>
    <source>
        <strain evidence="3">Nanhai2018</strain>
        <tissue evidence="3">Muscle</tissue>
    </source>
</reference>
<dbReference type="GO" id="GO:0005886">
    <property type="term" value="C:plasma membrane"/>
    <property type="evidence" value="ECO:0007669"/>
    <property type="project" value="UniProtKB-SubCell"/>
</dbReference>
<evidence type="ECO:0000313" key="3">
    <source>
        <dbReference type="EMBL" id="KAJ8039542.1"/>
    </source>
</evidence>
<comment type="caution">
    <text evidence="3">The sequence shown here is derived from an EMBL/GenBank/DDBJ whole genome shotgun (WGS) entry which is preliminary data.</text>
</comment>
<dbReference type="Pfam" id="PF00791">
    <property type="entry name" value="ZU5"/>
    <property type="match status" value="2"/>
</dbReference>
<keyword evidence="1" id="KW-0217">Developmental protein</keyword>
<dbReference type="GO" id="GO:0005042">
    <property type="term" value="F:netrin receptor activity"/>
    <property type="evidence" value="ECO:0007669"/>
    <property type="project" value="UniProtKB-UniRule"/>
</dbReference>
<sequence>MEWHIGHCVHSLDPREGKWMESFRQPGAISTRTAMAITEQACYTTRKTIITKVGGMLEISNTGIALVIPPYALPADKESHRIQMEYIPRSTVKDQFQVFSSNSTAVVEILPALSLHCPVRLCLPHCLVLQQNLERKAHIFVNHHGKGIDPFWEEEKEVSYHVEDTNCILFLNSFSWHTYSVVDEVVVAKKIVVYTAAQNIQSEDNVVRIEVGCYPDLPGEDMEIQGGRNLFVAQKKILYFLKREEQYPLRISLMDIFPCEWRCRCRCPIPDTHSQEIPYSKISEGSGGSCVYILEKTQSTDSRPLCVFTASQEKGDLPVQLAVNLQVMDKVSLTKENIGNESRSLLKAEAVITNAGGELKIEGTGVVLKIHPNALKGNIEDQLVQMRIIPSRIMEDQGTSLFSNSCTAVEIFPHNIRLRKPAELRLPHCLMFNEISDRTARIFTNHEKGGNPAKWEEDKKVTHTLDENACMIKLNKLCCVKYIIDDKIVRGTKIRIYTASRELKQNDKVAEVEVGFYPDIPDGGELLRMNPSFTVDSMEMLLFMGERKSPLQLSLDDISSSLWIRWFPKDNPWEIPFAVVASSTEHSHLFILQETNEGVGSVICRFTALQKEGGMKISLALTLLRKVMQVSADRAIGHTYQEHGKSLKADSENRIVKLLSHKLRGEWKQVCRRLGVEESKLYREGEDNKGNIKEAIYQCLLSWKQSKGDEATFEYLRDALKENGRLDLAEDIEKYEELF</sequence>
<comment type="subcellular location">
    <subcellularLocation>
        <location evidence="1">Cell membrane</location>
        <topology evidence="1">Single-pass type I membrane protein</topology>
    </subcellularLocation>
</comment>
<evidence type="ECO:0000313" key="4">
    <source>
        <dbReference type="Proteomes" id="UP001152320"/>
    </source>
</evidence>
<dbReference type="PROSITE" id="PS50017">
    <property type="entry name" value="DEATH_DOMAIN"/>
    <property type="match status" value="1"/>
</dbReference>
<evidence type="ECO:0000256" key="1">
    <source>
        <dbReference type="RuleBase" id="RU367033"/>
    </source>
</evidence>
<keyword evidence="4" id="KW-1185">Reference proteome</keyword>
<keyword evidence="1 3" id="KW-0675">Receptor</keyword>
<proteinExistence type="inferred from homology"/>
<dbReference type="Pfam" id="PF00531">
    <property type="entry name" value="Death"/>
    <property type="match status" value="1"/>
</dbReference>
<dbReference type="AlphaFoldDB" id="A0A9Q1C6H5"/>
<dbReference type="PANTHER" id="PTHR12582">
    <property type="entry name" value="NETRIN RECEPTOR UNC5"/>
    <property type="match status" value="1"/>
</dbReference>
<accession>A0A9Q1C6H5</accession>
<dbReference type="EMBL" id="JAIZAY010000007">
    <property type="protein sequence ID" value="KAJ8039542.1"/>
    <property type="molecule type" value="Genomic_DNA"/>
</dbReference>